<dbReference type="Proteomes" id="UP001066276">
    <property type="component" value="Chromosome 9"/>
</dbReference>
<proteinExistence type="predicted"/>
<dbReference type="PANTHER" id="PTHR35449:SF1">
    <property type="entry name" value="PROTEIN SIX6OS1"/>
    <property type="match status" value="1"/>
</dbReference>
<accession>A0AAV7MYE3</accession>
<dbReference type="GO" id="GO:0007283">
    <property type="term" value="P:spermatogenesis"/>
    <property type="evidence" value="ECO:0007669"/>
    <property type="project" value="TreeGrafter"/>
</dbReference>
<feature type="non-terminal residue" evidence="1">
    <location>
        <position position="1"/>
    </location>
</feature>
<dbReference type="GO" id="GO:0048477">
    <property type="term" value="P:oogenesis"/>
    <property type="evidence" value="ECO:0007669"/>
    <property type="project" value="TreeGrafter"/>
</dbReference>
<dbReference type="GO" id="GO:0007129">
    <property type="term" value="P:homologous chromosome pairing at meiosis"/>
    <property type="evidence" value="ECO:0007669"/>
    <property type="project" value="TreeGrafter"/>
</dbReference>
<evidence type="ECO:0000313" key="2">
    <source>
        <dbReference type="Proteomes" id="UP001066276"/>
    </source>
</evidence>
<dbReference type="InterPro" id="IPR031380">
    <property type="entry name" value="SIX6OS1"/>
</dbReference>
<evidence type="ECO:0000313" key="1">
    <source>
        <dbReference type="EMBL" id="KAJ1107755.1"/>
    </source>
</evidence>
<dbReference type="GO" id="GO:0000801">
    <property type="term" value="C:central element"/>
    <property type="evidence" value="ECO:0007669"/>
    <property type="project" value="TreeGrafter"/>
</dbReference>
<gene>
    <name evidence="1" type="ORF">NDU88_005144</name>
</gene>
<keyword evidence="2" id="KW-1185">Reference proteome</keyword>
<dbReference type="EMBL" id="JANPWB010000013">
    <property type="protein sequence ID" value="KAJ1107755.1"/>
    <property type="molecule type" value="Genomic_DNA"/>
</dbReference>
<feature type="non-terminal residue" evidence="1">
    <location>
        <position position="61"/>
    </location>
</feature>
<sequence>KIYQEHISRFQENLKQHKSQYKNTALAQDYYKKKAELDDLQNKVLTCKEQFNRKEATRQEL</sequence>
<dbReference type="Pfam" id="PF15676">
    <property type="entry name" value="S6OS1"/>
    <property type="match status" value="1"/>
</dbReference>
<name>A0AAV7MYE3_PLEWA</name>
<comment type="caution">
    <text evidence="1">The sequence shown here is derived from an EMBL/GenBank/DDBJ whole genome shotgun (WGS) entry which is preliminary data.</text>
</comment>
<protein>
    <submittedName>
        <fullName evidence="1">Uncharacterized protein</fullName>
    </submittedName>
</protein>
<dbReference type="AlphaFoldDB" id="A0AAV7MYE3"/>
<dbReference type="GO" id="GO:0010705">
    <property type="term" value="P:meiotic DNA double-strand break processing involved in reciprocal meiotic recombination"/>
    <property type="evidence" value="ECO:0007669"/>
    <property type="project" value="TreeGrafter"/>
</dbReference>
<dbReference type="PANTHER" id="PTHR35449">
    <property type="entry name" value="PROTEIN SIX6OS1"/>
    <property type="match status" value="1"/>
</dbReference>
<organism evidence="1 2">
    <name type="scientific">Pleurodeles waltl</name>
    <name type="common">Iberian ribbed newt</name>
    <dbReference type="NCBI Taxonomy" id="8319"/>
    <lineage>
        <taxon>Eukaryota</taxon>
        <taxon>Metazoa</taxon>
        <taxon>Chordata</taxon>
        <taxon>Craniata</taxon>
        <taxon>Vertebrata</taxon>
        <taxon>Euteleostomi</taxon>
        <taxon>Amphibia</taxon>
        <taxon>Batrachia</taxon>
        <taxon>Caudata</taxon>
        <taxon>Salamandroidea</taxon>
        <taxon>Salamandridae</taxon>
        <taxon>Pleurodelinae</taxon>
        <taxon>Pleurodeles</taxon>
    </lineage>
</organism>
<reference evidence="1" key="1">
    <citation type="journal article" date="2022" name="bioRxiv">
        <title>Sequencing and chromosome-scale assembly of the giantPleurodeles waltlgenome.</title>
        <authorList>
            <person name="Brown T."/>
            <person name="Elewa A."/>
            <person name="Iarovenko S."/>
            <person name="Subramanian E."/>
            <person name="Araus A.J."/>
            <person name="Petzold A."/>
            <person name="Susuki M."/>
            <person name="Suzuki K.-i.T."/>
            <person name="Hayashi T."/>
            <person name="Toyoda A."/>
            <person name="Oliveira C."/>
            <person name="Osipova E."/>
            <person name="Leigh N.D."/>
            <person name="Simon A."/>
            <person name="Yun M.H."/>
        </authorList>
    </citation>
    <scope>NUCLEOTIDE SEQUENCE</scope>
    <source>
        <strain evidence="1">20211129_DDA</strain>
        <tissue evidence="1">Liver</tissue>
    </source>
</reference>